<evidence type="ECO:0000256" key="3">
    <source>
        <dbReference type="ARBA" id="ARBA00016676"/>
    </source>
</evidence>
<comment type="caution">
    <text evidence="11">The sequence shown here is derived from an EMBL/GenBank/DDBJ whole genome shotgun (WGS) entry which is preliminary data.</text>
</comment>
<dbReference type="GO" id="GO:0003676">
    <property type="term" value="F:nucleic acid binding"/>
    <property type="evidence" value="ECO:0007669"/>
    <property type="project" value="InterPro"/>
</dbReference>
<dbReference type="AlphaFoldDB" id="A0A4Q9WA46"/>
<dbReference type="InterPro" id="IPR035437">
    <property type="entry name" value="SNase_OB-fold_sf"/>
</dbReference>
<comment type="cofactor">
    <cofactor evidence="1">
        <name>Ca(2+)</name>
        <dbReference type="ChEBI" id="CHEBI:29108"/>
    </cofactor>
</comment>
<reference evidence="11 12" key="1">
    <citation type="journal article" date="2019" name="Sci. Transl. Med.">
        <title>Quorum sensing between bacterial species on the skin protects against epidermal injury in atopic dermatitis.</title>
        <authorList>
            <person name="Williams M.R."/>
        </authorList>
    </citation>
    <scope>NUCLEOTIDE SEQUENCE [LARGE SCALE GENOMIC DNA]</scope>
    <source>
        <strain evidence="11 12">E7</strain>
    </source>
</reference>
<evidence type="ECO:0000313" key="12">
    <source>
        <dbReference type="Proteomes" id="UP000293637"/>
    </source>
</evidence>
<sequence length="180" mass="20578">MKSKKSKSIVIFAVIVLIVLGFQYINHTGPFQSLLSQSKQQSSTDLKGKEKVHIIRVVDGDTFVARNSKGQQLKIRLIGVDTPETVKPNTPVQPCGKEASHFSKKNLTNKDVYLEYDKEKNDRYGRVLAYVWLDKDTLFNELLVKEGLAKEKYFAPNGKYRDVFIKAQNEAQKKKINLWS</sequence>
<evidence type="ECO:0000259" key="10">
    <source>
        <dbReference type="PROSITE" id="PS50830"/>
    </source>
</evidence>
<evidence type="ECO:0000256" key="6">
    <source>
        <dbReference type="ARBA" id="ARBA00022801"/>
    </source>
</evidence>
<evidence type="ECO:0000256" key="8">
    <source>
        <dbReference type="ARBA" id="ARBA00030535"/>
    </source>
</evidence>
<evidence type="ECO:0000256" key="7">
    <source>
        <dbReference type="ARBA" id="ARBA00022837"/>
    </source>
</evidence>
<dbReference type="EC" id="3.1.31.1" evidence="2"/>
<keyword evidence="7" id="KW-0106">Calcium</keyword>
<evidence type="ECO:0000256" key="9">
    <source>
        <dbReference type="ARBA" id="ARBA00031238"/>
    </source>
</evidence>
<dbReference type="PROSITE" id="PS01284">
    <property type="entry name" value="TNASE_2"/>
    <property type="match status" value="1"/>
</dbReference>
<evidence type="ECO:0000256" key="1">
    <source>
        <dbReference type="ARBA" id="ARBA00001913"/>
    </source>
</evidence>
<dbReference type="PANTHER" id="PTHR12302:SF3">
    <property type="entry name" value="SERINE_THREONINE-PROTEIN KINASE 31"/>
    <property type="match status" value="1"/>
</dbReference>
<dbReference type="Pfam" id="PF00565">
    <property type="entry name" value="SNase"/>
    <property type="match status" value="1"/>
</dbReference>
<dbReference type="Gene3D" id="2.40.50.90">
    <property type="match status" value="1"/>
</dbReference>
<keyword evidence="4" id="KW-0540">Nuclease</keyword>
<dbReference type="GeneID" id="58089864"/>
<dbReference type="CDD" id="cd00175">
    <property type="entry name" value="SNc"/>
    <property type="match status" value="1"/>
</dbReference>
<dbReference type="InterPro" id="IPR016071">
    <property type="entry name" value="Staphylococal_nuclease_OB-fold"/>
</dbReference>
<evidence type="ECO:0000256" key="5">
    <source>
        <dbReference type="ARBA" id="ARBA00022759"/>
    </source>
</evidence>
<evidence type="ECO:0000256" key="4">
    <source>
        <dbReference type="ARBA" id="ARBA00022722"/>
    </source>
</evidence>
<dbReference type="Proteomes" id="UP000293637">
    <property type="component" value="Unassembled WGS sequence"/>
</dbReference>
<organism evidence="11 12">
    <name type="scientific">Staphylococcus lugdunensis</name>
    <dbReference type="NCBI Taxonomy" id="28035"/>
    <lineage>
        <taxon>Bacteria</taxon>
        <taxon>Bacillati</taxon>
        <taxon>Bacillota</taxon>
        <taxon>Bacilli</taxon>
        <taxon>Bacillales</taxon>
        <taxon>Staphylococcaceae</taxon>
        <taxon>Staphylococcus</taxon>
    </lineage>
</organism>
<feature type="domain" description="TNase-like" evidence="10">
    <location>
        <begin position="48"/>
        <end position="180"/>
    </location>
</feature>
<gene>
    <name evidence="11" type="ORF">EQ812_07370</name>
</gene>
<proteinExistence type="predicted"/>
<evidence type="ECO:0000256" key="2">
    <source>
        <dbReference type="ARBA" id="ARBA00011942"/>
    </source>
</evidence>
<keyword evidence="5" id="KW-0255">Endonuclease</keyword>
<dbReference type="PROSITE" id="PS50830">
    <property type="entry name" value="TNASE_3"/>
    <property type="match status" value="1"/>
</dbReference>
<protein>
    <recommendedName>
        <fullName evidence="3">Thermonuclease</fullName>
        <ecNumber evidence="2">3.1.31.1</ecNumber>
    </recommendedName>
    <alternativeName>
        <fullName evidence="9">Micrococcal nuclease</fullName>
    </alternativeName>
    <alternativeName>
        <fullName evidence="8">Staphylococcal nuclease</fullName>
    </alternativeName>
</protein>
<keyword evidence="6" id="KW-0378">Hydrolase</keyword>
<dbReference type="NCBIfam" id="NF047694">
    <property type="entry name" value="TnucaseNucIStaph"/>
    <property type="match status" value="1"/>
</dbReference>
<dbReference type="PANTHER" id="PTHR12302">
    <property type="entry name" value="EBNA2 BINDING PROTEIN P100"/>
    <property type="match status" value="1"/>
</dbReference>
<dbReference type="SMART" id="SM00318">
    <property type="entry name" value="SNc"/>
    <property type="match status" value="1"/>
</dbReference>
<dbReference type="RefSeq" id="WP_002492004.1">
    <property type="nucleotide sequence ID" value="NZ_AP021848.1"/>
</dbReference>
<dbReference type="InterPro" id="IPR002071">
    <property type="entry name" value="Thermonucl_AS"/>
</dbReference>
<dbReference type="GO" id="GO:1990599">
    <property type="term" value="F:3' overhang single-stranded DNA endodeoxyribonuclease activity"/>
    <property type="evidence" value="ECO:0007669"/>
    <property type="project" value="UniProtKB-EC"/>
</dbReference>
<evidence type="ECO:0000313" key="11">
    <source>
        <dbReference type="EMBL" id="TBW72094.1"/>
    </source>
</evidence>
<dbReference type="EMBL" id="SCHB01000004">
    <property type="protein sequence ID" value="TBW72094.1"/>
    <property type="molecule type" value="Genomic_DNA"/>
</dbReference>
<dbReference type="SUPFAM" id="SSF50199">
    <property type="entry name" value="Staphylococcal nuclease"/>
    <property type="match status" value="1"/>
</dbReference>
<accession>A0A4Q9WA46</accession>
<name>A0A4Q9WA46_STALU</name>